<dbReference type="PROSITE" id="PS50106">
    <property type="entry name" value="PDZ"/>
    <property type="match status" value="1"/>
</dbReference>
<dbReference type="PANTHER" id="PTHR32060">
    <property type="entry name" value="TAIL-SPECIFIC PROTEASE"/>
    <property type="match status" value="1"/>
</dbReference>
<comment type="similarity">
    <text evidence="1 5">Belongs to the peptidase S41A family.</text>
</comment>
<dbReference type="Gene3D" id="3.90.226.10">
    <property type="entry name" value="2-enoyl-CoA Hydratase, Chain A, domain 1"/>
    <property type="match status" value="1"/>
</dbReference>
<dbReference type="GO" id="GO:0030288">
    <property type="term" value="C:outer membrane-bounded periplasmic space"/>
    <property type="evidence" value="ECO:0007669"/>
    <property type="project" value="TreeGrafter"/>
</dbReference>
<dbReference type="PANTHER" id="PTHR32060:SF22">
    <property type="entry name" value="CARBOXYL-TERMINAL-PROCESSING PEPTIDASE 3, CHLOROPLASTIC"/>
    <property type="match status" value="1"/>
</dbReference>
<dbReference type="Pfam" id="PF17804">
    <property type="entry name" value="TSP_NTD"/>
    <property type="match status" value="1"/>
</dbReference>
<dbReference type="InterPro" id="IPR001478">
    <property type="entry name" value="PDZ"/>
</dbReference>
<keyword evidence="4 5" id="KW-0720">Serine protease</keyword>
<dbReference type="CDD" id="cd07560">
    <property type="entry name" value="Peptidase_S41_CPP"/>
    <property type="match status" value="1"/>
</dbReference>
<organism evidence="9 10">
    <name type="scientific">Luteimonas terrae</name>
    <dbReference type="NCBI Taxonomy" id="1530191"/>
    <lineage>
        <taxon>Bacteria</taxon>
        <taxon>Pseudomonadati</taxon>
        <taxon>Pseudomonadota</taxon>
        <taxon>Gammaproteobacteria</taxon>
        <taxon>Lysobacterales</taxon>
        <taxon>Lysobacteraceae</taxon>
        <taxon>Luteimonas</taxon>
    </lineage>
</organism>
<dbReference type="AlphaFoldDB" id="A0A4R5UA52"/>
<dbReference type="SUPFAM" id="SSF52096">
    <property type="entry name" value="ClpP/crotonase"/>
    <property type="match status" value="1"/>
</dbReference>
<dbReference type="OrthoDB" id="9812068at2"/>
<dbReference type="GO" id="GO:0006508">
    <property type="term" value="P:proteolysis"/>
    <property type="evidence" value="ECO:0007669"/>
    <property type="project" value="UniProtKB-KW"/>
</dbReference>
<dbReference type="InterPro" id="IPR036034">
    <property type="entry name" value="PDZ_sf"/>
</dbReference>
<dbReference type="Gene3D" id="2.30.42.10">
    <property type="match status" value="1"/>
</dbReference>
<gene>
    <name evidence="9" type="ORF">E2F49_09075</name>
</gene>
<feature type="signal peptide" evidence="7">
    <location>
        <begin position="1"/>
        <end position="24"/>
    </location>
</feature>
<evidence type="ECO:0000256" key="2">
    <source>
        <dbReference type="ARBA" id="ARBA00022670"/>
    </source>
</evidence>
<dbReference type="InterPro" id="IPR005151">
    <property type="entry name" value="Tail-specific_protease"/>
</dbReference>
<reference evidence="9 10" key="1">
    <citation type="submission" date="2019-03" db="EMBL/GenBank/DDBJ databases">
        <title>Luteimonas zhaokaii sp.nov., isolated from the rectal contents of Plateau pika in Yushu, Qinghai Province, China.</title>
        <authorList>
            <person name="Zhang G."/>
        </authorList>
    </citation>
    <scope>NUCLEOTIDE SEQUENCE [LARGE SCALE GENOMIC DNA]</scope>
    <source>
        <strain evidence="9 10">THG-MD21</strain>
    </source>
</reference>
<dbReference type="InterPro" id="IPR004447">
    <property type="entry name" value="Peptidase_S41A"/>
</dbReference>
<feature type="region of interest" description="Disordered" evidence="6">
    <location>
        <begin position="635"/>
        <end position="667"/>
    </location>
</feature>
<evidence type="ECO:0000259" key="8">
    <source>
        <dbReference type="PROSITE" id="PS50106"/>
    </source>
</evidence>
<keyword evidence="7" id="KW-0732">Signal</keyword>
<dbReference type="SUPFAM" id="SSF50156">
    <property type="entry name" value="PDZ domain-like"/>
    <property type="match status" value="1"/>
</dbReference>
<evidence type="ECO:0000256" key="3">
    <source>
        <dbReference type="ARBA" id="ARBA00022801"/>
    </source>
</evidence>
<name>A0A4R5UA52_9GAMM</name>
<evidence type="ECO:0000256" key="4">
    <source>
        <dbReference type="ARBA" id="ARBA00022825"/>
    </source>
</evidence>
<dbReference type="SMART" id="SM00245">
    <property type="entry name" value="TSPc"/>
    <property type="match status" value="1"/>
</dbReference>
<dbReference type="InterPro" id="IPR020992">
    <property type="entry name" value="Tail_Prtase_C"/>
</dbReference>
<evidence type="ECO:0000313" key="10">
    <source>
        <dbReference type="Proteomes" id="UP000295543"/>
    </source>
</evidence>
<evidence type="ECO:0000256" key="5">
    <source>
        <dbReference type="RuleBase" id="RU004404"/>
    </source>
</evidence>
<keyword evidence="10" id="KW-1185">Reference proteome</keyword>
<evidence type="ECO:0000313" key="9">
    <source>
        <dbReference type="EMBL" id="TDK31587.1"/>
    </source>
</evidence>
<dbReference type="Pfam" id="PF03572">
    <property type="entry name" value="Peptidase_S41"/>
    <property type="match status" value="1"/>
</dbReference>
<proteinExistence type="inferred from homology"/>
<dbReference type="Pfam" id="PF00595">
    <property type="entry name" value="PDZ"/>
    <property type="match status" value="1"/>
</dbReference>
<protein>
    <submittedName>
        <fullName evidence="9">Tail-specific protease</fullName>
    </submittedName>
</protein>
<dbReference type="InterPro" id="IPR029045">
    <property type="entry name" value="ClpP/crotonase-like_dom_sf"/>
</dbReference>
<evidence type="ECO:0000256" key="1">
    <source>
        <dbReference type="ARBA" id="ARBA00009179"/>
    </source>
</evidence>
<dbReference type="FunFam" id="3.90.226.10:FF:000090">
    <property type="entry name" value="Tail-specific protease"/>
    <property type="match status" value="1"/>
</dbReference>
<dbReference type="SMART" id="SM00228">
    <property type="entry name" value="PDZ"/>
    <property type="match status" value="1"/>
</dbReference>
<dbReference type="RefSeq" id="WP_055251675.1">
    <property type="nucleotide sequence ID" value="NZ_SMTG01000003.1"/>
</dbReference>
<evidence type="ECO:0000256" key="7">
    <source>
        <dbReference type="SAM" id="SignalP"/>
    </source>
</evidence>
<evidence type="ECO:0000256" key="6">
    <source>
        <dbReference type="SAM" id="MobiDB-lite"/>
    </source>
</evidence>
<keyword evidence="2 5" id="KW-0645">Protease</keyword>
<feature type="chain" id="PRO_5020253072" evidence="7">
    <location>
        <begin position="25"/>
        <end position="730"/>
    </location>
</feature>
<dbReference type="NCBIfam" id="TIGR00225">
    <property type="entry name" value="prc"/>
    <property type="match status" value="1"/>
</dbReference>
<dbReference type="Pfam" id="PF11818">
    <property type="entry name" value="DUF3340"/>
    <property type="match status" value="1"/>
</dbReference>
<dbReference type="GO" id="GO:0004175">
    <property type="term" value="F:endopeptidase activity"/>
    <property type="evidence" value="ECO:0007669"/>
    <property type="project" value="TreeGrafter"/>
</dbReference>
<dbReference type="InterPro" id="IPR040573">
    <property type="entry name" value="TSP_N"/>
</dbReference>
<dbReference type="GO" id="GO:0008236">
    <property type="term" value="F:serine-type peptidase activity"/>
    <property type="evidence" value="ECO:0007669"/>
    <property type="project" value="UniProtKB-KW"/>
</dbReference>
<dbReference type="GO" id="GO:0007165">
    <property type="term" value="P:signal transduction"/>
    <property type="evidence" value="ECO:0007669"/>
    <property type="project" value="TreeGrafter"/>
</dbReference>
<accession>A0A4R5UA52</accession>
<feature type="domain" description="PDZ" evidence="8">
    <location>
        <begin position="235"/>
        <end position="311"/>
    </location>
</feature>
<comment type="caution">
    <text evidence="9">The sequence shown here is derived from an EMBL/GenBank/DDBJ whole genome shotgun (WGS) entry which is preliminary data.</text>
</comment>
<feature type="compositionally biased region" description="Basic and acidic residues" evidence="6">
    <location>
        <begin position="635"/>
        <end position="653"/>
    </location>
</feature>
<dbReference type="Proteomes" id="UP000295543">
    <property type="component" value="Unassembled WGS sequence"/>
</dbReference>
<dbReference type="EMBL" id="SMTG01000003">
    <property type="protein sequence ID" value="TDK31587.1"/>
    <property type="molecule type" value="Genomic_DNA"/>
</dbReference>
<keyword evidence="3 5" id="KW-0378">Hydrolase</keyword>
<dbReference type="CDD" id="cd06782">
    <property type="entry name" value="cpPDZ_CPP-like"/>
    <property type="match status" value="1"/>
</dbReference>
<sequence>MKASRVVSGSLIALALAVPLALMARPDTIANVPATPNADQVAASKLVYGLLSDSRYAYRPRALDGSLSGEIFDRYFENLDAGKLFFTQQDITRFEPLRAGMGPAVRDGDVAPALEVFTLYKQRVAERIAYARELLKQDIFDFSGNDRWEYDREDAPWAADAAELDALWRQSVRNDWLRLELAGKAPEEIRKTLDRRYLNTANTVAALNSEDAFSSFLNAYTGSIDPHTDYFNPRAARLFNQSMSLSLEGIGAQLQKQDDVVVIREVIAGGPAALSNRFKPGDRIVGVGQGTNGPMEDVIGWRIDDVVDKIKGPKDTQVRLDVIPAAATLDSEPVRITLTRARVRLEEQAAKAETLTLPPDQAGGRDKQIGVIKLPAFYQDFEGRRNRNGEYASATRDVARLLEEFKAKNVDGVVLDLRNNGGGSLNEAVELTGLFIDQGPVVQVRESGGRVGVQGDRDPGVAWDGPLAVLINRGSASASEIVAGAIQDYGRGLIIGETTFGKGTVQNLVDLDRWPANETKRFGQVKLTIAQFFLPGGSSTQNKGVEPDVHFPVTVDATEFGESTYDNALPWTRIAAVPHTQYGDFSPLIPKLEAQHKARVSTDKEFVWLAEDIAEARTEREKKWISLNLEERRAERDRQVAKRQTRQEERRALGLELDPLSDDYSDDGLQANERAIAQQNRLEKAAEDRPDPLLRESAAILADAVRMLNADRDLSATVLPVSTAPGRWAR</sequence>